<dbReference type="RefSeq" id="XP_060446575.1">
    <property type="nucleotide sequence ID" value="XM_060582712.1"/>
</dbReference>
<dbReference type="AlphaFoldDB" id="A0AAI9ZVX8"/>
<comment type="caution">
    <text evidence="1">The sequence shown here is derived from an EMBL/GenBank/DDBJ whole genome shotgun (WGS) entry which is preliminary data.</text>
</comment>
<reference evidence="1" key="1">
    <citation type="submission" date="2021-06" db="EMBL/GenBank/DDBJ databases">
        <title>Comparative genomics, transcriptomics and evolutionary studies reveal genomic signatures of adaptation to plant cell wall in hemibiotrophic fungi.</title>
        <authorList>
            <consortium name="DOE Joint Genome Institute"/>
            <person name="Baroncelli R."/>
            <person name="Diaz J.F."/>
            <person name="Benocci T."/>
            <person name="Peng M."/>
            <person name="Battaglia E."/>
            <person name="Haridas S."/>
            <person name="Andreopoulos W."/>
            <person name="Labutti K."/>
            <person name="Pangilinan J."/>
            <person name="Floch G.L."/>
            <person name="Makela M.R."/>
            <person name="Henrissat B."/>
            <person name="Grigoriev I.V."/>
            <person name="Crouch J.A."/>
            <person name="De Vries R.P."/>
            <person name="Sukno S.A."/>
            <person name="Thon M.R."/>
        </authorList>
    </citation>
    <scope>NUCLEOTIDE SEQUENCE</scope>
    <source>
        <strain evidence="1">CBS 102054</strain>
    </source>
</reference>
<name>A0AAI9ZVX8_9PEZI</name>
<evidence type="ECO:0000313" key="1">
    <source>
        <dbReference type="EMBL" id="KAK1637968.1"/>
    </source>
</evidence>
<evidence type="ECO:0000313" key="2">
    <source>
        <dbReference type="Proteomes" id="UP001243989"/>
    </source>
</evidence>
<protein>
    <submittedName>
        <fullName evidence="1">Uncharacterized protein</fullName>
    </submittedName>
</protein>
<keyword evidence="2" id="KW-1185">Reference proteome</keyword>
<dbReference type="EMBL" id="JAHMHQ010000008">
    <property type="protein sequence ID" value="KAK1637968.1"/>
    <property type="molecule type" value="Genomic_DNA"/>
</dbReference>
<proteinExistence type="predicted"/>
<accession>A0AAI9ZVX8</accession>
<dbReference type="GeneID" id="85467574"/>
<sequence length="91" mass="10475">MQSTEYVHIAAAVCPAKCKPTAVMPFSVLNQRARYSLPRRLNTYRQPRTQAAIRSWHSRINCTSCQRMYHAANLCTSSFTVRHPQTFWSVS</sequence>
<organism evidence="1 2">
    <name type="scientific">Colletotrichum phormii</name>
    <dbReference type="NCBI Taxonomy" id="359342"/>
    <lineage>
        <taxon>Eukaryota</taxon>
        <taxon>Fungi</taxon>
        <taxon>Dikarya</taxon>
        <taxon>Ascomycota</taxon>
        <taxon>Pezizomycotina</taxon>
        <taxon>Sordariomycetes</taxon>
        <taxon>Hypocreomycetidae</taxon>
        <taxon>Glomerellales</taxon>
        <taxon>Glomerellaceae</taxon>
        <taxon>Colletotrichum</taxon>
        <taxon>Colletotrichum acutatum species complex</taxon>
    </lineage>
</organism>
<dbReference type="Proteomes" id="UP001243989">
    <property type="component" value="Unassembled WGS sequence"/>
</dbReference>
<gene>
    <name evidence="1" type="ORF">BDP81DRAFT_215839</name>
</gene>